<proteinExistence type="predicted"/>
<organism evidence="2 5">
    <name type="scientific">Plasmodium ovale wallikeri</name>
    <dbReference type="NCBI Taxonomy" id="864142"/>
    <lineage>
        <taxon>Eukaryota</taxon>
        <taxon>Sar</taxon>
        <taxon>Alveolata</taxon>
        <taxon>Apicomplexa</taxon>
        <taxon>Aconoidasida</taxon>
        <taxon>Haemosporida</taxon>
        <taxon>Plasmodiidae</taxon>
        <taxon>Plasmodium</taxon>
        <taxon>Plasmodium (Plasmodium)</taxon>
    </lineage>
</organism>
<dbReference type="EMBL" id="FLRD01000010">
    <property type="protein sequence ID" value="SBT30932.1"/>
    <property type="molecule type" value="Genomic_DNA"/>
</dbReference>
<evidence type="ECO:0000313" key="3">
    <source>
        <dbReference type="EMBL" id="SBT54926.1"/>
    </source>
</evidence>
<name>A0A1A8YHC0_PLAOA</name>
<evidence type="ECO:0000256" key="1">
    <source>
        <dbReference type="SAM" id="Phobius"/>
    </source>
</evidence>
<gene>
    <name evidence="2" type="ORF">POVWA1_004530</name>
    <name evidence="3" type="ORF">POVWA2_066200</name>
</gene>
<dbReference type="Pfam" id="PF05795">
    <property type="entry name" value="Plasmodium_Vir"/>
    <property type="match status" value="2"/>
</dbReference>
<protein>
    <submittedName>
        <fullName evidence="2">PIR Superfamily Protein</fullName>
    </submittedName>
</protein>
<evidence type="ECO:0000313" key="5">
    <source>
        <dbReference type="Proteomes" id="UP000078555"/>
    </source>
</evidence>
<reference evidence="4 5" key="2">
    <citation type="submission" date="2016-05" db="EMBL/GenBank/DDBJ databases">
        <authorList>
            <person name="Naeem Raeece"/>
        </authorList>
    </citation>
    <scope>NUCLEOTIDE SEQUENCE [LARGE SCALE GENOMIC DNA]</scope>
</reference>
<dbReference type="EMBL" id="FLRE01000684">
    <property type="protein sequence ID" value="SBT54926.1"/>
    <property type="molecule type" value="Genomic_DNA"/>
</dbReference>
<evidence type="ECO:0000313" key="4">
    <source>
        <dbReference type="Proteomes" id="UP000078550"/>
    </source>
</evidence>
<evidence type="ECO:0000313" key="2">
    <source>
        <dbReference type="EMBL" id="SBT30932.1"/>
    </source>
</evidence>
<dbReference type="Proteomes" id="UP000078550">
    <property type="component" value="Unassembled WGS sequence"/>
</dbReference>
<sequence>MPISQGKENYCSYTEYNKHNDLINASIIPSSFEDVQVCANFEQHSIKKNDNILNHFKNLKKYLVYYKDGDACNSSKCCSYFNYWLNYYIRNNSNNFGISNFGIYQKFLECDNETKTIDICTPYINLLQEERYEHIKELYDLYEAYNSYKPHKNSPQMSCKFADFFVEKHNKIISKCHDKENIYMCNEIKNVRQLFEQERSTSTQSCDDYPRVLLPIPNLDSVENEQTHLSSHVSIQVFSAVIGIIILCLSLYKFTPLGSLFRNFLNRNKSILNSLEEQNEIQLYNSKGEDVISGDQSYKISYNSEDYS</sequence>
<reference evidence="2" key="1">
    <citation type="submission" date="2016-05" db="EMBL/GenBank/DDBJ databases">
        <authorList>
            <person name="Lavstsen T."/>
            <person name="Jespersen J.S."/>
        </authorList>
    </citation>
    <scope>NUCLEOTIDE SEQUENCE [LARGE SCALE GENOMIC DNA]</scope>
</reference>
<dbReference type="AlphaFoldDB" id="A0A1A8YHC0"/>
<dbReference type="Proteomes" id="UP000078555">
    <property type="component" value="Unassembled WGS sequence"/>
</dbReference>
<accession>A0A1A8YHC0</accession>
<keyword evidence="5" id="KW-1185">Reference proteome</keyword>
<feature type="transmembrane region" description="Helical" evidence="1">
    <location>
        <begin position="233"/>
        <end position="252"/>
    </location>
</feature>
<dbReference type="InterPro" id="IPR008780">
    <property type="entry name" value="Plasmodium_Vir"/>
</dbReference>
<keyword evidence="1" id="KW-0812">Transmembrane</keyword>
<keyword evidence="1" id="KW-0472">Membrane</keyword>
<keyword evidence="1" id="KW-1133">Transmembrane helix</keyword>